<dbReference type="InterPro" id="IPR008969">
    <property type="entry name" value="CarboxyPept-like_regulatory"/>
</dbReference>
<evidence type="ECO:0000256" key="13">
    <source>
        <dbReference type="SAM" id="SignalP"/>
    </source>
</evidence>
<dbReference type="Pfam" id="PF03544">
    <property type="entry name" value="TonB_C"/>
    <property type="match status" value="1"/>
</dbReference>
<evidence type="ECO:0000256" key="4">
    <source>
        <dbReference type="ARBA" id="ARBA00022452"/>
    </source>
</evidence>
<dbReference type="InterPro" id="IPR036942">
    <property type="entry name" value="Beta-barrel_TonB_sf"/>
</dbReference>
<evidence type="ECO:0000256" key="10">
    <source>
        <dbReference type="ARBA" id="ARBA00023170"/>
    </source>
</evidence>
<dbReference type="InterPro" id="IPR037682">
    <property type="entry name" value="TonB_C"/>
</dbReference>
<dbReference type="Proteomes" id="UP000288758">
    <property type="component" value="Chromosome"/>
</dbReference>
<accession>A0A410S3G4</accession>
<gene>
    <name evidence="15" type="ORF">EJ065_7204</name>
</gene>
<dbReference type="InterPro" id="IPR039426">
    <property type="entry name" value="TonB-dep_rcpt-like"/>
</dbReference>
<dbReference type="SUPFAM" id="SSF49464">
    <property type="entry name" value="Carboxypeptidase regulatory domain-like"/>
    <property type="match status" value="1"/>
</dbReference>
<evidence type="ECO:0000313" key="15">
    <source>
        <dbReference type="EMBL" id="QAT88729.1"/>
    </source>
</evidence>
<dbReference type="RefSeq" id="WP_128799830.1">
    <property type="nucleotide sequence ID" value="NZ_CP034669.1"/>
</dbReference>
<dbReference type="GO" id="GO:0009279">
    <property type="term" value="C:cell outer membrane"/>
    <property type="evidence" value="ECO:0007669"/>
    <property type="project" value="UniProtKB-SubCell"/>
</dbReference>
<evidence type="ECO:0000256" key="2">
    <source>
        <dbReference type="ARBA" id="ARBA00004571"/>
    </source>
</evidence>
<keyword evidence="6 13" id="KW-0732">Signal</keyword>
<dbReference type="GO" id="GO:0015344">
    <property type="term" value="F:siderophore uptake transmembrane transporter activity"/>
    <property type="evidence" value="ECO:0007669"/>
    <property type="project" value="TreeGrafter"/>
</dbReference>
<dbReference type="InterPro" id="IPR006260">
    <property type="entry name" value="TonB/TolA_C"/>
</dbReference>
<dbReference type="Pfam" id="PF00593">
    <property type="entry name" value="TonB_dep_Rec_b-barrel"/>
    <property type="match status" value="1"/>
</dbReference>
<name>A0A410S3G4_CORCK</name>
<keyword evidence="4" id="KW-1134">Transmembrane beta strand</keyword>
<sequence>MTFAKRSTPWHAAALALSLCLSWTALPARAQSPEADPGGARLGDTLDAGLPVTEENLTPGAAPRSLDAPWTEGDGARDGGTGAVAKEADLQRTPDGGWAVEPGAAPGDGADGGPALAAFVPPALVRDSPAPYPPRLVGEGVAGTVKLELLVDEAGEVDTATLVEGVHPLLNEAALHAAPSLRFSPAMMEGQPVAVRLFFEYRFEAPVPVATAADGGTLAASELRGPITLKGLVRQKGNRRPLIGATLVSDAAPDSPVQTDEHGRFEARFPTGGQAVRVFAPGHKPGLFREALKASESLEVVYGLEPLVVNPYETVVRGDRERTEVSRITLHDAELREVPGTMGDPFRVVMLLPGVGSMLSGVAYPVVRGSQPASTGYFLDGIRIPILFHLFLGPAVIHPDFLDAIDFYPGSPPPQYGRLMGGAIDGRLTRPRDDRVHGSAYADFINAGFFIETPFKSTGTSVSLAGRYSYTPWVLALAANQLQDPPPPGRTNPKVVLDFWDYQARVEQDVGRGKLRLFAFGSSDTFGSEAQDDQGDTALQSVAFHRVDLRGRHPLGKGEFELGGTWGLDRFAVVSRGPDNGNEIYIDQGNFSGRLGYSVPLEERLLLRAGADLEHKRAIVDVLSVENGQEVEEDTVRVPVALATFTGAYAEAVWTPNDRWTVVPGLRLDSYHLSGGFDHKVLEPRLTVRHKLTDTVTLKGGAGIFHQPPTTLISLPVVDVGSLLLGLQEGVQLSTGVEWKAFDKWEVGLDVYVNPMLRTIELTPFSDEGLTNDLDDIGDPGEPDVVEPPPGGGGVRQDGFRRVRARQIDVDGPPISRDDWDLPDFTSHGLAYGLELLIRYPLGNNWFGWLSYSLQRSTRRTTFYRYDSSGRAVSEDSADLPFAFDQTHILNLVVSHKFSNNITLGGVLHFNSGRPEYGTLGSQTHREGVDPDGRPTWVQVDRDRVDRLPAFFRFDLRVSKAWAYDTFSLEAYLDMLNVTLNTETLGFDYLGGGYSRQPLTKSAVGLPIALPIIGVKGRY</sequence>
<feature type="region of interest" description="Disordered" evidence="12">
    <location>
        <begin position="769"/>
        <end position="798"/>
    </location>
</feature>
<dbReference type="InterPro" id="IPR000531">
    <property type="entry name" value="Beta-barrel_TonB"/>
</dbReference>
<evidence type="ECO:0000313" key="16">
    <source>
        <dbReference type="Proteomes" id="UP000288758"/>
    </source>
</evidence>
<evidence type="ECO:0000256" key="1">
    <source>
        <dbReference type="ARBA" id="ARBA00004167"/>
    </source>
</evidence>
<feature type="region of interest" description="Disordered" evidence="12">
    <location>
        <begin position="30"/>
        <end position="115"/>
    </location>
</feature>
<keyword evidence="8" id="KW-0798">TonB box</keyword>
<keyword evidence="9" id="KW-0472">Membrane</keyword>
<dbReference type="SUPFAM" id="SSF56935">
    <property type="entry name" value="Porins"/>
    <property type="match status" value="1"/>
</dbReference>
<protein>
    <submittedName>
        <fullName evidence="15">TonB domain-containing protein</fullName>
    </submittedName>
</protein>
<dbReference type="EMBL" id="CP034669">
    <property type="protein sequence ID" value="QAT88729.1"/>
    <property type="molecule type" value="Genomic_DNA"/>
</dbReference>
<proteinExistence type="predicted"/>
<reference evidence="15 16" key="1">
    <citation type="submission" date="2018-12" db="EMBL/GenBank/DDBJ databases">
        <title>Complete Genome Sequence of the Corallopyronin A producing Myxobacterium Corallococcus coralloides B035.</title>
        <authorList>
            <person name="Bouhired S.M."/>
            <person name="Rupp O."/>
            <person name="Blom J."/>
            <person name="Schaeberle T.F."/>
            <person name="Kehraus S."/>
            <person name="Schiefer A."/>
            <person name="Pfarr K."/>
            <person name="Goesmann A."/>
            <person name="Hoerauf A."/>
            <person name="Koenig G.M."/>
        </authorList>
    </citation>
    <scope>NUCLEOTIDE SEQUENCE [LARGE SCALE GENOMIC DNA]</scope>
    <source>
        <strain evidence="15 16">B035</strain>
    </source>
</reference>
<evidence type="ECO:0000256" key="5">
    <source>
        <dbReference type="ARBA" id="ARBA00022692"/>
    </source>
</evidence>
<dbReference type="AlphaFoldDB" id="A0A410S3G4"/>
<dbReference type="Gene3D" id="2.40.170.20">
    <property type="entry name" value="TonB-dependent receptor, beta-barrel domain"/>
    <property type="match status" value="1"/>
</dbReference>
<evidence type="ECO:0000256" key="7">
    <source>
        <dbReference type="ARBA" id="ARBA00022989"/>
    </source>
</evidence>
<feature type="compositionally biased region" description="Low complexity" evidence="12">
    <location>
        <begin position="102"/>
        <end position="115"/>
    </location>
</feature>
<dbReference type="SUPFAM" id="SSF74653">
    <property type="entry name" value="TolA/TonB C-terminal domain"/>
    <property type="match status" value="1"/>
</dbReference>
<evidence type="ECO:0000259" key="14">
    <source>
        <dbReference type="PROSITE" id="PS52015"/>
    </source>
</evidence>
<dbReference type="NCBIfam" id="TIGR01352">
    <property type="entry name" value="tonB_Cterm"/>
    <property type="match status" value="1"/>
</dbReference>
<feature type="signal peptide" evidence="13">
    <location>
        <begin position="1"/>
        <end position="30"/>
    </location>
</feature>
<evidence type="ECO:0000256" key="8">
    <source>
        <dbReference type="ARBA" id="ARBA00023077"/>
    </source>
</evidence>
<keyword evidence="10" id="KW-0675">Receptor</keyword>
<keyword evidence="5" id="KW-0812">Transmembrane</keyword>
<dbReference type="PANTHER" id="PTHR30069:SF29">
    <property type="entry name" value="HEMOGLOBIN AND HEMOGLOBIN-HAPTOGLOBIN-BINDING PROTEIN 1-RELATED"/>
    <property type="match status" value="1"/>
</dbReference>
<dbReference type="PANTHER" id="PTHR30069">
    <property type="entry name" value="TONB-DEPENDENT OUTER MEMBRANE RECEPTOR"/>
    <property type="match status" value="1"/>
</dbReference>
<comment type="subcellular location">
    <subcellularLocation>
        <location evidence="2">Cell outer membrane</location>
        <topology evidence="2">Multi-pass membrane protein</topology>
    </subcellularLocation>
    <subcellularLocation>
        <location evidence="1">Membrane</location>
        <topology evidence="1">Single-pass membrane protein</topology>
    </subcellularLocation>
</comment>
<evidence type="ECO:0000256" key="11">
    <source>
        <dbReference type="ARBA" id="ARBA00023237"/>
    </source>
</evidence>
<organism evidence="15 16">
    <name type="scientific">Corallococcus coralloides</name>
    <name type="common">Myxococcus coralloides</name>
    <dbReference type="NCBI Taxonomy" id="184914"/>
    <lineage>
        <taxon>Bacteria</taxon>
        <taxon>Pseudomonadati</taxon>
        <taxon>Myxococcota</taxon>
        <taxon>Myxococcia</taxon>
        <taxon>Myxococcales</taxon>
        <taxon>Cystobacterineae</taxon>
        <taxon>Myxococcaceae</taxon>
        <taxon>Corallococcus</taxon>
    </lineage>
</organism>
<keyword evidence="11" id="KW-0998">Cell outer membrane</keyword>
<keyword evidence="3" id="KW-0813">Transport</keyword>
<evidence type="ECO:0000256" key="12">
    <source>
        <dbReference type="SAM" id="MobiDB-lite"/>
    </source>
</evidence>
<feature type="domain" description="TonB C-terminal" evidence="14">
    <location>
        <begin position="117"/>
        <end position="210"/>
    </location>
</feature>
<feature type="chain" id="PRO_5019522191" evidence="13">
    <location>
        <begin position="31"/>
        <end position="1019"/>
    </location>
</feature>
<dbReference type="Gene3D" id="3.30.1150.10">
    <property type="match status" value="1"/>
</dbReference>
<keyword evidence="7" id="KW-1133">Transmembrane helix</keyword>
<evidence type="ECO:0000256" key="6">
    <source>
        <dbReference type="ARBA" id="ARBA00022729"/>
    </source>
</evidence>
<dbReference type="GO" id="GO:0044718">
    <property type="term" value="P:siderophore transmembrane transport"/>
    <property type="evidence" value="ECO:0007669"/>
    <property type="project" value="TreeGrafter"/>
</dbReference>
<evidence type="ECO:0000256" key="3">
    <source>
        <dbReference type="ARBA" id="ARBA00022448"/>
    </source>
</evidence>
<dbReference type="PROSITE" id="PS52015">
    <property type="entry name" value="TONB_CTD"/>
    <property type="match status" value="1"/>
</dbReference>
<evidence type="ECO:0000256" key="9">
    <source>
        <dbReference type="ARBA" id="ARBA00023136"/>
    </source>
</evidence>
<feature type="compositionally biased region" description="Acidic residues" evidence="12">
    <location>
        <begin position="773"/>
        <end position="785"/>
    </location>
</feature>